<evidence type="ECO:0000256" key="8">
    <source>
        <dbReference type="ARBA" id="ARBA00037998"/>
    </source>
</evidence>
<sequence length="295" mass="30901">METLLQALSLGIAIGGTYALMGVGLNLIFGVMRIANFAHGALYMIGGYAAFYAFTGTGLPIAVAMLLAIAVGGASGYLVNAVFLRQLYKTRVERPIDFAFIVTFALSMFLGSAAIATVGSGYKRVPGLWNENVHLFSSVQMSGNRIVAFVGALALIGLLLWVVKRTDIGRGWRALTQSLTGAEVVGLDVFRLANLAFATSGMLAAAAGSLLVPIYLAYPGMGSWVLSKSLIIVVIGGLGSIGGGLVGGFALALAEVFGAVYIDPNFTEVYGFAAMLLILLRRPQGLFGSRMDRAV</sequence>
<dbReference type="CDD" id="cd06582">
    <property type="entry name" value="TM_PBP1_LivH_like"/>
    <property type="match status" value="1"/>
</dbReference>
<keyword evidence="5" id="KW-0029">Amino-acid transport</keyword>
<keyword evidence="7 9" id="KW-0472">Membrane</keyword>
<evidence type="ECO:0000256" key="4">
    <source>
        <dbReference type="ARBA" id="ARBA00022692"/>
    </source>
</evidence>
<evidence type="ECO:0000313" key="11">
    <source>
        <dbReference type="Proteomes" id="UP000536262"/>
    </source>
</evidence>
<reference evidence="10 11" key="1">
    <citation type="submission" date="2020-08" db="EMBL/GenBank/DDBJ databases">
        <title>Genomic Encyclopedia of Type Strains, Phase IV (KMG-IV): sequencing the most valuable type-strain genomes for metagenomic binning, comparative biology and taxonomic classification.</title>
        <authorList>
            <person name="Goeker M."/>
        </authorList>
    </citation>
    <scope>NUCLEOTIDE SEQUENCE [LARGE SCALE GENOMIC DNA]</scope>
    <source>
        <strain evidence="10 11">DSM 7051</strain>
    </source>
</reference>
<evidence type="ECO:0000256" key="6">
    <source>
        <dbReference type="ARBA" id="ARBA00022989"/>
    </source>
</evidence>
<feature type="transmembrane region" description="Helical" evidence="9">
    <location>
        <begin position="36"/>
        <end position="55"/>
    </location>
</feature>
<protein>
    <submittedName>
        <fullName evidence="10">Branched-chain amino acid transport system permease protein</fullName>
    </submittedName>
</protein>
<feature type="transmembrane region" description="Helical" evidence="9">
    <location>
        <begin position="96"/>
        <end position="122"/>
    </location>
</feature>
<evidence type="ECO:0000256" key="9">
    <source>
        <dbReference type="SAM" id="Phobius"/>
    </source>
</evidence>
<dbReference type="Pfam" id="PF02653">
    <property type="entry name" value="BPD_transp_2"/>
    <property type="match status" value="1"/>
</dbReference>
<dbReference type="EMBL" id="JACHOU010000014">
    <property type="protein sequence ID" value="MBB6356486.1"/>
    <property type="molecule type" value="Genomic_DNA"/>
</dbReference>
<keyword evidence="11" id="KW-1185">Reference proteome</keyword>
<organism evidence="10 11">
    <name type="scientific">Aminobacter aganoensis</name>
    <dbReference type="NCBI Taxonomy" id="83264"/>
    <lineage>
        <taxon>Bacteria</taxon>
        <taxon>Pseudomonadati</taxon>
        <taxon>Pseudomonadota</taxon>
        <taxon>Alphaproteobacteria</taxon>
        <taxon>Hyphomicrobiales</taxon>
        <taxon>Phyllobacteriaceae</taxon>
        <taxon>Aminobacter</taxon>
    </lineage>
</organism>
<gene>
    <name evidence="10" type="ORF">GGR00_004298</name>
</gene>
<keyword evidence="6 9" id="KW-1133">Transmembrane helix</keyword>
<feature type="transmembrane region" description="Helical" evidence="9">
    <location>
        <begin position="199"/>
        <end position="218"/>
    </location>
</feature>
<keyword evidence="4 9" id="KW-0812">Transmembrane</keyword>
<keyword evidence="3" id="KW-1003">Cell membrane</keyword>
<comment type="similarity">
    <text evidence="8">Belongs to the binding-protein-dependent transport system permease family. LivHM subfamily.</text>
</comment>
<dbReference type="Proteomes" id="UP000536262">
    <property type="component" value="Unassembled WGS sequence"/>
</dbReference>
<evidence type="ECO:0000256" key="1">
    <source>
        <dbReference type="ARBA" id="ARBA00004651"/>
    </source>
</evidence>
<dbReference type="InterPro" id="IPR052157">
    <property type="entry name" value="BCAA_transport_permease"/>
</dbReference>
<feature type="transmembrane region" description="Helical" evidence="9">
    <location>
        <begin position="230"/>
        <end position="254"/>
    </location>
</feature>
<name>A0A7X0FB80_9HYPH</name>
<dbReference type="PANTHER" id="PTHR11795:SF452">
    <property type="entry name" value="ABC TRANSPORTER PERMEASE PROTEIN"/>
    <property type="match status" value="1"/>
</dbReference>
<evidence type="ECO:0000313" key="10">
    <source>
        <dbReference type="EMBL" id="MBB6356486.1"/>
    </source>
</evidence>
<comment type="subcellular location">
    <subcellularLocation>
        <location evidence="1">Cell membrane</location>
        <topology evidence="1">Multi-pass membrane protein</topology>
    </subcellularLocation>
</comment>
<dbReference type="GO" id="GO:0006865">
    <property type="term" value="P:amino acid transport"/>
    <property type="evidence" value="ECO:0007669"/>
    <property type="project" value="UniProtKB-KW"/>
</dbReference>
<proteinExistence type="inferred from homology"/>
<keyword evidence="2" id="KW-0813">Transport</keyword>
<comment type="caution">
    <text evidence="10">The sequence shown here is derived from an EMBL/GenBank/DDBJ whole genome shotgun (WGS) entry which is preliminary data.</text>
</comment>
<accession>A0A7X0FB80</accession>
<evidence type="ECO:0000256" key="2">
    <source>
        <dbReference type="ARBA" id="ARBA00022448"/>
    </source>
</evidence>
<evidence type="ECO:0000256" key="3">
    <source>
        <dbReference type="ARBA" id="ARBA00022475"/>
    </source>
</evidence>
<feature type="transmembrane region" description="Helical" evidence="9">
    <location>
        <begin position="6"/>
        <end position="29"/>
    </location>
</feature>
<evidence type="ECO:0000256" key="5">
    <source>
        <dbReference type="ARBA" id="ARBA00022970"/>
    </source>
</evidence>
<dbReference type="RefSeq" id="WP_184700908.1">
    <property type="nucleotide sequence ID" value="NZ_BAABEG010000002.1"/>
</dbReference>
<dbReference type="GO" id="GO:0005886">
    <property type="term" value="C:plasma membrane"/>
    <property type="evidence" value="ECO:0007669"/>
    <property type="project" value="UniProtKB-SubCell"/>
</dbReference>
<dbReference type="GO" id="GO:0022857">
    <property type="term" value="F:transmembrane transporter activity"/>
    <property type="evidence" value="ECO:0007669"/>
    <property type="project" value="InterPro"/>
</dbReference>
<feature type="transmembrane region" description="Helical" evidence="9">
    <location>
        <begin position="142"/>
        <end position="162"/>
    </location>
</feature>
<dbReference type="InterPro" id="IPR001851">
    <property type="entry name" value="ABC_transp_permease"/>
</dbReference>
<evidence type="ECO:0000256" key="7">
    <source>
        <dbReference type="ARBA" id="ARBA00023136"/>
    </source>
</evidence>
<dbReference type="PANTHER" id="PTHR11795">
    <property type="entry name" value="BRANCHED-CHAIN AMINO ACID TRANSPORT SYSTEM PERMEASE PROTEIN LIVH"/>
    <property type="match status" value="1"/>
</dbReference>
<feature type="transmembrane region" description="Helical" evidence="9">
    <location>
        <begin position="61"/>
        <end position="84"/>
    </location>
</feature>
<dbReference type="AlphaFoldDB" id="A0A7X0FB80"/>